<evidence type="ECO:0000259" key="8">
    <source>
        <dbReference type="Pfam" id="PF01490"/>
    </source>
</evidence>
<feature type="compositionally biased region" description="Acidic residues" evidence="6">
    <location>
        <begin position="54"/>
        <end position="66"/>
    </location>
</feature>
<dbReference type="GO" id="GO:0015179">
    <property type="term" value="F:L-amino acid transmembrane transporter activity"/>
    <property type="evidence" value="ECO:0007669"/>
    <property type="project" value="TreeGrafter"/>
</dbReference>
<comment type="subcellular location">
    <subcellularLocation>
        <location evidence="1">Membrane</location>
        <topology evidence="1">Multi-pass membrane protein</topology>
    </subcellularLocation>
</comment>
<reference evidence="9 10" key="1">
    <citation type="submission" date="2013-07" db="EMBL/GenBank/DDBJ databases">
        <title>The Genome Sequence of Kwoniella mangroviensis CBS10435.</title>
        <authorList>
            <consortium name="The Broad Institute Genome Sequencing Platform"/>
            <person name="Cuomo C."/>
            <person name="Litvintseva A."/>
            <person name="Chen Y."/>
            <person name="Heitman J."/>
            <person name="Sun S."/>
            <person name="Springer D."/>
            <person name="Dromer F."/>
            <person name="Young S.K."/>
            <person name="Zeng Q."/>
            <person name="Gargeya S."/>
            <person name="Fitzgerald M."/>
            <person name="Abouelleil A."/>
            <person name="Alvarado L."/>
            <person name="Berlin A.M."/>
            <person name="Chapman S.B."/>
            <person name="Dewar J."/>
            <person name="Goldberg J."/>
            <person name="Griggs A."/>
            <person name="Gujja S."/>
            <person name="Hansen M."/>
            <person name="Howarth C."/>
            <person name="Imamovic A."/>
            <person name="Larimer J."/>
            <person name="McCowan C."/>
            <person name="Murphy C."/>
            <person name="Pearson M."/>
            <person name="Priest M."/>
            <person name="Roberts A."/>
            <person name="Saif S."/>
            <person name="Shea T."/>
            <person name="Sykes S."/>
            <person name="Wortman J."/>
            <person name="Nusbaum C."/>
            <person name="Birren B."/>
        </authorList>
    </citation>
    <scope>NUCLEOTIDE SEQUENCE [LARGE SCALE GENOMIC DNA]</scope>
    <source>
        <strain evidence="9 10">CBS 10435</strain>
    </source>
</reference>
<accession>A0A1B9IJV3</accession>
<feature type="transmembrane region" description="Helical" evidence="7">
    <location>
        <begin position="441"/>
        <end position="462"/>
    </location>
</feature>
<keyword evidence="10" id="KW-1185">Reference proteome</keyword>
<feature type="transmembrane region" description="Helical" evidence="7">
    <location>
        <begin position="107"/>
        <end position="128"/>
    </location>
</feature>
<dbReference type="OrthoDB" id="655540at2759"/>
<keyword evidence="4 7" id="KW-1133">Transmembrane helix</keyword>
<feature type="compositionally biased region" description="Low complexity" evidence="6">
    <location>
        <begin position="1"/>
        <end position="16"/>
    </location>
</feature>
<feature type="compositionally biased region" description="Low complexity" evidence="6">
    <location>
        <begin position="44"/>
        <end position="53"/>
    </location>
</feature>
<keyword evidence="3 7" id="KW-0812">Transmembrane</keyword>
<comment type="similarity">
    <text evidence="2">Belongs to the amino acid/polyamine transporter 2 family.</text>
</comment>
<dbReference type="InterPro" id="IPR013057">
    <property type="entry name" value="AA_transpt_TM"/>
</dbReference>
<evidence type="ECO:0000256" key="3">
    <source>
        <dbReference type="ARBA" id="ARBA00022692"/>
    </source>
</evidence>
<name>A0A1B9IJV3_9TREE</name>
<feature type="transmembrane region" description="Helical" evidence="7">
    <location>
        <begin position="501"/>
        <end position="520"/>
    </location>
</feature>
<feature type="domain" description="Amino acid transporter transmembrane" evidence="8">
    <location>
        <begin position="75"/>
        <end position="497"/>
    </location>
</feature>
<gene>
    <name evidence="9" type="ORF">L486_06518</name>
</gene>
<feature type="transmembrane region" description="Helical" evidence="7">
    <location>
        <begin position="468"/>
        <end position="489"/>
    </location>
</feature>
<feature type="transmembrane region" description="Helical" evidence="7">
    <location>
        <begin position="155"/>
        <end position="175"/>
    </location>
</feature>
<organism evidence="9 10">
    <name type="scientific">Kwoniella mangroviensis CBS 10435</name>
    <dbReference type="NCBI Taxonomy" id="1331196"/>
    <lineage>
        <taxon>Eukaryota</taxon>
        <taxon>Fungi</taxon>
        <taxon>Dikarya</taxon>
        <taxon>Basidiomycota</taxon>
        <taxon>Agaricomycotina</taxon>
        <taxon>Tremellomycetes</taxon>
        <taxon>Tremellales</taxon>
        <taxon>Cryptococcaceae</taxon>
        <taxon>Kwoniella</taxon>
    </lineage>
</organism>
<feature type="transmembrane region" description="Helical" evidence="7">
    <location>
        <begin position="82"/>
        <end position="101"/>
    </location>
</feature>
<dbReference type="STRING" id="1331196.A0A1B9IJV3"/>
<dbReference type="AlphaFoldDB" id="A0A1B9IJV3"/>
<feature type="region of interest" description="Disordered" evidence="6">
    <location>
        <begin position="1"/>
        <end position="66"/>
    </location>
</feature>
<dbReference type="Proteomes" id="UP000092583">
    <property type="component" value="Unassembled WGS sequence"/>
</dbReference>
<evidence type="ECO:0000256" key="4">
    <source>
        <dbReference type="ARBA" id="ARBA00022989"/>
    </source>
</evidence>
<evidence type="ECO:0000256" key="6">
    <source>
        <dbReference type="SAM" id="MobiDB-lite"/>
    </source>
</evidence>
<dbReference type="EMBL" id="KI669465">
    <property type="protein sequence ID" value="OCF55767.1"/>
    <property type="molecule type" value="Genomic_DNA"/>
</dbReference>
<feature type="transmembrane region" description="Helical" evidence="7">
    <location>
        <begin position="296"/>
        <end position="315"/>
    </location>
</feature>
<feature type="transmembrane region" description="Helical" evidence="7">
    <location>
        <begin position="255"/>
        <end position="276"/>
    </location>
</feature>
<proteinExistence type="inferred from homology"/>
<evidence type="ECO:0000256" key="1">
    <source>
        <dbReference type="ARBA" id="ARBA00004141"/>
    </source>
</evidence>
<protein>
    <submittedName>
        <fullName evidence="9">Solute carrier family 32 (Vesicular inhibitory amino acid transporter)</fullName>
    </submittedName>
</protein>
<feature type="compositionally biased region" description="Basic and acidic residues" evidence="6">
    <location>
        <begin position="18"/>
        <end position="29"/>
    </location>
</feature>
<evidence type="ECO:0000256" key="5">
    <source>
        <dbReference type="ARBA" id="ARBA00023136"/>
    </source>
</evidence>
<evidence type="ECO:0000313" key="10">
    <source>
        <dbReference type="Proteomes" id="UP000092583"/>
    </source>
</evidence>
<feature type="transmembrane region" description="Helical" evidence="7">
    <location>
        <begin position="209"/>
        <end position="234"/>
    </location>
</feature>
<dbReference type="PANTHER" id="PTHR22950">
    <property type="entry name" value="AMINO ACID TRANSPORTER"/>
    <property type="match status" value="1"/>
</dbReference>
<dbReference type="Pfam" id="PF01490">
    <property type="entry name" value="Aa_trans"/>
    <property type="match status" value="1"/>
</dbReference>
<evidence type="ECO:0000313" key="9">
    <source>
        <dbReference type="EMBL" id="OCF55767.1"/>
    </source>
</evidence>
<keyword evidence="5 7" id="KW-0472">Membrane</keyword>
<evidence type="ECO:0000256" key="7">
    <source>
        <dbReference type="SAM" id="Phobius"/>
    </source>
</evidence>
<reference evidence="10" key="2">
    <citation type="submission" date="2013-12" db="EMBL/GenBank/DDBJ databases">
        <title>Evolution of pathogenesis and genome organization in the Tremellales.</title>
        <authorList>
            <person name="Cuomo C."/>
            <person name="Litvintseva A."/>
            <person name="Heitman J."/>
            <person name="Chen Y."/>
            <person name="Sun S."/>
            <person name="Springer D."/>
            <person name="Dromer F."/>
            <person name="Young S."/>
            <person name="Zeng Q."/>
            <person name="Chapman S."/>
            <person name="Gujja S."/>
            <person name="Saif S."/>
            <person name="Birren B."/>
        </authorList>
    </citation>
    <scope>NUCLEOTIDE SEQUENCE [LARGE SCALE GENOMIC DNA]</scope>
    <source>
        <strain evidence="10">CBS 10435</strain>
    </source>
</reference>
<sequence>MSGSSTPSLSASTPTLYDSERDMPNERTHLLGKRKSVGPLSPIVSHSQSQPQDQDQEAQESQEEGEEVEVYVPGKASFSQTLLNVLGDLIGTGLLACPVAIAYAGWVLGPIFLCIICAVTLWTLKILIRIIEKDRRMRNFADVARYGLGERAEKWITGLFVGDCCIWLIALIVLFSDTMEAVLPVFSSNQWKLVGLAVIIPLNFVPLRYLSYTSFLGVLSTWTLVCILIFTGLTTTESPGSISHPCLTDLFPTHGWIKLGISFGLLISGFGGHFLIPNLIRDMKDPQQADTVVEVAYGICMVVYVIVAVFGYLMFGRDVSDEISRDLAKTPAFSPTLAKIAVWMVALNPLTKLPLGLRPLCDVVYTWFHLQPTIYLPTKHTPTFASSSLSSPDYNRYSDSDEPLTPTVASSTSTLLVFPEIVHTKSKLEKQHDRRELLKKYIFRPGISILLITFFILGALVLPSFETIMSIMGGGLSVINCILIPLAAGSSLFGWTKKDKIVFGLAGLVAVVSVVCALLNESFASATGV</sequence>
<dbReference type="GO" id="GO:0016020">
    <property type="term" value="C:membrane"/>
    <property type="evidence" value="ECO:0007669"/>
    <property type="project" value="UniProtKB-SubCell"/>
</dbReference>
<evidence type="ECO:0000256" key="2">
    <source>
        <dbReference type="ARBA" id="ARBA00008066"/>
    </source>
</evidence>